<accession>A0A444J7C9</accession>
<feature type="binding site" evidence="7">
    <location>
        <position position="161"/>
    </location>
    <ligand>
        <name>Mg(2+)</name>
        <dbReference type="ChEBI" id="CHEBI:18420"/>
    </ligand>
</feature>
<feature type="transmembrane region" description="Helical" evidence="8">
    <location>
        <begin position="298"/>
        <end position="317"/>
    </location>
</feature>
<evidence type="ECO:0000256" key="8">
    <source>
        <dbReference type="SAM" id="Phobius"/>
    </source>
</evidence>
<keyword evidence="6 8" id="KW-0472">Membrane</keyword>
<dbReference type="GO" id="GO:0046872">
    <property type="term" value="F:metal ion binding"/>
    <property type="evidence" value="ECO:0007669"/>
    <property type="project" value="UniProtKB-KW"/>
</dbReference>
<dbReference type="EMBL" id="MTKQ01000038">
    <property type="protein sequence ID" value="RWX48973.1"/>
    <property type="molecule type" value="Genomic_DNA"/>
</dbReference>
<evidence type="ECO:0000256" key="4">
    <source>
        <dbReference type="ARBA" id="ARBA00022692"/>
    </source>
</evidence>
<feature type="transmembrane region" description="Helical" evidence="8">
    <location>
        <begin position="244"/>
        <end position="267"/>
    </location>
</feature>
<dbReference type="GO" id="GO:0044038">
    <property type="term" value="P:cell wall macromolecule biosynthetic process"/>
    <property type="evidence" value="ECO:0007669"/>
    <property type="project" value="TreeGrafter"/>
</dbReference>
<comment type="caution">
    <text evidence="9">The sequence shown here is derived from an EMBL/GenBank/DDBJ whole genome shotgun (WGS) entry which is preliminary data.</text>
</comment>
<dbReference type="CDD" id="cd06853">
    <property type="entry name" value="GT_WecA_like"/>
    <property type="match status" value="1"/>
</dbReference>
<evidence type="ECO:0000256" key="6">
    <source>
        <dbReference type="ARBA" id="ARBA00023136"/>
    </source>
</evidence>
<sequence length="414" mass="45700">MAAILFIFVAACLVSLVLTPAVRQLALHFDLTDKPSARKMQSRNIPRIGGIALFCSFFLPFLFLLVFFRQSLAAQELFADSGILCFVTGAVLIFLLGLLDDIRDLSFLFKIFGQLLIAIFVYSCGFQITTVTTPFGADFSIGFLSLPLTVFWFLLVINAINLIDGLDGLAAGICLFVSLSMLFVCIVNGRLTAAFAFAALAGALVGFLRYNFYPASIFMGDSGSYFLGYCLAALSIGGTIKGQVATAMLIPIIALGVPLMDTLWAPLRRFINGQSMFQPDNKHIHHRLVKLGFTHRRAVLTLYVLTVLLGISSMLLVHAQNDISALILFVLGFGLVGLLRYLSDSDLFNIHNIASWARDLTDETGISIQRRLFLQYQRRIVSASDPEILWEAVCVSLEMLKFDYAEFQHPQGNT</sequence>
<dbReference type="InterPro" id="IPR018480">
    <property type="entry name" value="PNAcMuramoyl-5peptid_Trfase_CS"/>
</dbReference>
<proteinExistence type="predicted"/>
<feature type="transmembrane region" description="Helical" evidence="8">
    <location>
        <begin position="47"/>
        <end position="68"/>
    </location>
</feature>
<dbReference type="GO" id="GO:0071555">
    <property type="term" value="P:cell wall organization"/>
    <property type="evidence" value="ECO:0007669"/>
    <property type="project" value="TreeGrafter"/>
</dbReference>
<feature type="transmembrane region" description="Helical" evidence="8">
    <location>
        <begin position="77"/>
        <end position="99"/>
    </location>
</feature>
<evidence type="ECO:0000313" key="10">
    <source>
        <dbReference type="Proteomes" id="UP000286862"/>
    </source>
</evidence>
<name>A0A444J7C9_9BACT</name>
<protein>
    <submittedName>
        <fullName evidence="9">UDP-GlcNAc:undecaprenyl-phosphate GlcNAc-1-phosphate transferase</fullName>
        <ecNumber evidence="9">2.7.8.33</ecNumber>
    </submittedName>
</protein>
<gene>
    <name evidence="9" type="ORF">VT99_10385</name>
</gene>
<evidence type="ECO:0000313" key="9">
    <source>
        <dbReference type="EMBL" id="RWX48973.1"/>
    </source>
</evidence>
<feature type="transmembrane region" description="Helical" evidence="8">
    <location>
        <begin position="169"/>
        <end position="187"/>
    </location>
</feature>
<dbReference type="EC" id="2.7.8.33" evidence="9"/>
<reference evidence="9 10" key="1">
    <citation type="submission" date="2017-01" db="EMBL/GenBank/DDBJ databases">
        <title>The cable genome- insights into the physiology and evolution of filamentous bacteria capable of sulfide oxidation via long distance electron transfer.</title>
        <authorList>
            <person name="Schreiber L."/>
            <person name="Bjerg J.T."/>
            <person name="Boggild A."/>
            <person name="Van De Vossenberg J."/>
            <person name="Meysman F."/>
            <person name="Nielsen L.P."/>
            <person name="Schramm A."/>
            <person name="Kjeldsen K.U."/>
        </authorList>
    </citation>
    <scope>NUCLEOTIDE SEQUENCE [LARGE SCALE GENOMIC DNA]</scope>
    <source>
        <strain evidence="9">A2</strain>
    </source>
</reference>
<comment type="cofactor">
    <cofactor evidence="7">
        <name>Mg(2+)</name>
        <dbReference type="ChEBI" id="CHEBI:18420"/>
    </cofactor>
</comment>
<evidence type="ECO:0000256" key="3">
    <source>
        <dbReference type="ARBA" id="ARBA00022679"/>
    </source>
</evidence>
<dbReference type="PROSITE" id="PS01348">
    <property type="entry name" value="MRAY_2"/>
    <property type="match status" value="1"/>
</dbReference>
<feature type="binding site" evidence="7">
    <location>
        <position position="221"/>
    </location>
    <ligand>
        <name>Mg(2+)</name>
        <dbReference type="ChEBI" id="CHEBI:18420"/>
    </ligand>
</feature>
<organism evidence="9 10">
    <name type="scientific">Candidatus Electrothrix marina</name>
    <dbReference type="NCBI Taxonomy" id="1859130"/>
    <lineage>
        <taxon>Bacteria</taxon>
        <taxon>Pseudomonadati</taxon>
        <taxon>Thermodesulfobacteriota</taxon>
        <taxon>Desulfobulbia</taxon>
        <taxon>Desulfobulbales</taxon>
        <taxon>Desulfobulbaceae</taxon>
        <taxon>Candidatus Electrothrix</taxon>
    </lineage>
</organism>
<feature type="transmembrane region" description="Helical" evidence="8">
    <location>
        <begin position="194"/>
        <end position="212"/>
    </location>
</feature>
<dbReference type="GO" id="GO:0009103">
    <property type="term" value="P:lipopolysaccharide biosynthetic process"/>
    <property type="evidence" value="ECO:0007669"/>
    <property type="project" value="TreeGrafter"/>
</dbReference>
<dbReference type="PANTHER" id="PTHR22926:SF3">
    <property type="entry name" value="UNDECAPRENYL-PHOSPHATE ALPHA-N-ACETYLGLUCOSAMINYL 1-PHOSPHATE TRANSFERASE"/>
    <property type="match status" value="1"/>
</dbReference>
<dbReference type="GO" id="GO:0036380">
    <property type="term" value="F:UDP-N-acetylglucosamine-undecaprenyl-phosphate N-acetylglucosaminephosphotransferase activity"/>
    <property type="evidence" value="ECO:0007669"/>
    <property type="project" value="UniProtKB-EC"/>
</dbReference>
<keyword evidence="7" id="KW-0479">Metal-binding</keyword>
<keyword evidence="5 8" id="KW-1133">Transmembrane helix</keyword>
<evidence type="ECO:0000256" key="2">
    <source>
        <dbReference type="ARBA" id="ARBA00022475"/>
    </source>
</evidence>
<keyword evidence="3 9" id="KW-0808">Transferase</keyword>
<feature type="transmembrane region" description="Helical" evidence="8">
    <location>
        <begin position="141"/>
        <end position="163"/>
    </location>
</feature>
<dbReference type="InterPro" id="IPR000715">
    <property type="entry name" value="Glycosyl_transferase_4"/>
</dbReference>
<feature type="transmembrane region" description="Helical" evidence="8">
    <location>
        <begin position="111"/>
        <end position="129"/>
    </location>
</feature>
<evidence type="ECO:0000256" key="5">
    <source>
        <dbReference type="ARBA" id="ARBA00022989"/>
    </source>
</evidence>
<dbReference type="PANTHER" id="PTHR22926">
    <property type="entry name" value="PHOSPHO-N-ACETYLMURAMOYL-PENTAPEPTIDE-TRANSFERASE"/>
    <property type="match status" value="1"/>
</dbReference>
<dbReference type="GO" id="GO:0005886">
    <property type="term" value="C:plasma membrane"/>
    <property type="evidence" value="ECO:0007669"/>
    <property type="project" value="UniProtKB-SubCell"/>
</dbReference>
<dbReference type="AlphaFoldDB" id="A0A444J7C9"/>
<keyword evidence="7" id="KW-0460">Magnesium</keyword>
<keyword evidence="2" id="KW-1003">Cell membrane</keyword>
<comment type="subcellular location">
    <subcellularLocation>
        <location evidence="1">Cell membrane</location>
        <topology evidence="1">Multi-pass membrane protein</topology>
    </subcellularLocation>
</comment>
<evidence type="ECO:0000256" key="7">
    <source>
        <dbReference type="PIRSR" id="PIRSR600715-1"/>
    </source>
</evidence>
<evidence type="ECO:0000256" key="1">
    <source>
        <dbReference type="ARBA" id="ARBA00004651"/>
    </source>
</evidence>
<dbReference type="Proteomes" id="UP000286862">
    <property type="component" value="Unassembled WGS sequence"/>
</dbReference>
<feature type="transmembrane region" description="Helical" evidence="8">
    <location>
        <begin position="323"/>
        <end position="342"/>
    </location>
</feature>
<keyword evidence="4 8" id="KW-0812">Transmembrane</keyword>
<feature type="non-terminal residue" evidence="9">
    <location>
        <position position="414"/>
    </location>
</feature>
<dbReference type="Pfam" id="PF00953">
    <property type="entry name" value="Glycos_transf_4"/>
    <property type="match status" value="1"/>
</dbReference>